<dbReference type="GO" id="GO:0003676">
    <property type="term" value="F:nucleic acid binding"/>
    <property type="evidence" value="ECO:0007669"/>
    <property type="project" value="InterPro"/>
</dbReference>
<dbReference type="Proteomes" id="UP000664859">
    <property type="component" value="Unassembled WGS sequence"/>
</dbReference>
<evidence type="ECO:0000256" key="2">
    <source>
        <dbReference type="SAM" id="MobiDB-lite"/>
    </source>
</evidence>
<organism evidence="4 5">
    <name type="scientific">Tribonema minus</name>
    <dbReference type="NCBI Taxonomy" id="303371"/>
    <lineage>
        <taxon>Eukaryota</taxon>
        <taxon>Sar</taxon>
        <taxon>Stramenopiles</taxon>
        <taxon>Ochrophyta</taxon>
        <taxon>PX clade</taxon>
        <taxon>Xanthophyceae</taxon>
        <taxon>Tribonematales</taxon>
        <taxon>Tribonemataceae</taxon>
        <taxon>Tribonema</taxon>
    </lineage>
</organism>
<dbReference type="GO" id="GO:0034728">
    <property type="term" value="P:nucleosome organization"/>
    <property type="evidence" value="ECO:0007669"/>
    <property type="project" value="TreeGrafter"/>
</dbReference>
<dbReference type="GO" id="GO:0008023">
    <property type="term" value="C:transcription elongation factor complex"/>
    <property type="evidence" value="ECO:0007669"/>
    <property type="project" value="TreeGrafter"/>
</dbReference>
<evidence type="ECO:0000313" key="5">
    <source>
        <dbReference type="Proteomes" id="UP000664859"/>
    </source>
</evidence>
<dbReference type="GO" id="GO:0140673">
    <property type="term" value="P:transcription elongation-coupled chromatin remodeling"/>
    <property type="evidence" value="ECO:0007669"/>
    <property type="project" value="InterPro"/>
</dbReference>
<dbReference type="CDD" id="cd09928">
    <property type="entry name" value="SH2_Cterm_SPT6_like"/>
    <property type="match status" value="1"/>
</dbReference>
<dbReference type="GO" id="GO:0042393">
    <property type="term" value="F:histone binding"/>
    <property type="evidence" value="ECO:0007669"/>
    <property type="project" value="TreeGrafter"/>
</dbReference>
<dbReference type="Gene3D" id="3.30.505.10">
    <property type="entry name" value="SH2 domain"/>
    <property type="match status" value="2"/>
</dbReference>
<dbReference type="CDD" id="cd09918">
    <property type="entry name" value="SH2_Nterm_SPT6_like"/>
    <property type="match status" value="1"/>
</dbReference>
<dbReference type="InterPro" id="IPR017072">
    <property type="entry name" value="TF_Spt6"/>
</dbReference>
<feature type="compositionally biased region" description="Acidic residues" evidence="2">
    <location>
        <begin position="179"/>
        <end position="189"/>
    </location>
</feature>
<dbReference type="InterPro" id="IPR035018">
    <property type="entry name" value="Spt6_SH2_C"/>
</dbReference>
<dbReference type="SUPFAM" id="SSF47781">
    <property type="entry name" value="RuvA domain 2-like"/>
    <property type="match status" value="1"/>
</dbReference>
<dbReference type="InterPro" id="IPR012340">
    <property type="entry name" value="NA-bd_OB-fold"/>
</dbReference>
<dbReference type="Pfam" id="PF14633">
    <property type="entry name" value="SH2_2"/>
    <property type="match status" value="2"/>
</dbReference>
<dbReference type="Gene3D" id="2.40.50.140">
    <property type="entry name" value="Nucleic acid-binding proteins"/>
    <property type="match status" value="1"/>
</dbReference>
<gene>
    <name evidence="4" type="ORF">JKP88DRAFT_265969</name>
</gene>
<dbReference type="InterPro" id="IPR035420">
    <property type="entry name" value="Spt6_SH2"/>
</dbReference>
<dbReference type="SUPFAM" id="SSF53098">
    <property type="entry name" value="Ribonuclease H-like"/>
    <property type="match status" value="1"/>
</dbReference>
<dbReference type="InterPro" id="IPR012337">
    <property type="entry name" value="RNaseH-like_sf"/>
</dbReference>
<dbReference type="PANTHER" id="PTHR10145">
    <property type="entry name" value="TRANSCRIPTION ELONGATION FACTOR SPT6"/>
    <property type="match status" value="1"/>
</dbReference>
<feature type="domain" description="S1 motif" evidence="3">
    <location>
        <begin position="579"/>
        <end position="654"/>
    </location>
</feature>
<feature type="compositionally biased region" description="Basic residues" evidence="2">
    <location>
        <begin position="157"/>
        <end position="171"/>
    </location>
</feature>
<dbReference type="InterPro" id="IPR037027">
    <property type="entry name" value="YqgF/RNaseH-like_dom_sf"/>
</dbReference>
<dbReference type="Pfam" id="PF14635">
    <property type="entry name" value="HHH_7"/>
    <property type="match status" value="1"/>
</dbReference>
<proteinExistence type="inferred from homology"/>
<dbReference type="InterPro" id="IPR010994">
    <property type="entry name" value="RuvA_2-like"/>
</dbReference>
<dbReference type="AlphaFoldDB" id="A0A836C842"/>
<dbReference type="Gene3D" id="3.30.420.140">
    <property type="entry name" value="YqgF/RNase H-like domain"/>
    <property type="match status" value="1"/>
</dbReference>
<dbReference type="InterPro" id="IPR035019">
    <property type="entry name" value="Spt6_SH2_N"/>
</dbReference>
<dbReference type="Gene3D" id="1.10.150.850">
    <property type="entry name" value="Spt6, helix-hairpin-helix domain"/>
    <property type="match status" value="1"/>
</dbReference>
<dbReference type="InterPro" id="IPR032706">
    <property type="entry name" value="Spt6_HHH"/>
</dbReference>
<dbReference type="InterPro" id="IPR003029">
    <property type="entry name" value="S1_domain"/>
</dbReference>
<comment type="caution">
    <text evidence="4">The sequence shown here is derived from an EMBL/GenBank/DDBJ whole genome shotgun (WGS) entry which is preliminary data.</text>
</comment>
<dbReference type="OrthoDB" id="995477at2759"/>
<accession>A0A836C842</accession>
<evidence type="ECO:0000313" key="4">
    <source>
        <dbReference type="EMBL" id="KAG5175016.1"/>
    </source>
</evidence>
<dbReference type="PANTHER" id="PTHR10145:SF6">
    <property type="entry name" value="TRANSCRIPTION ELONGATION FACTOR SPT6"/>
    <property type="match status" value="1"/>
</dbReference>
<sequence length="1101" mass="124859">MQQQCALPAVTLPLALRPFCCSLPQRLKDFLVTHRPGVIAVGAGAEGNSKRMFQALYHRMRPQYEGDRGYETSAYFDDCLVVSAGAEGNSKRISQALYYRVRLQYEGDRSYETSASTPSNHLIKYRSGEPSMLMTNIACALRRQGLIPEALDQWRRGRSGARGRNKPKRRAGGSGYGSDDSEGFDSDNDMDDDFDGRDWTTCEAHLIRDDVARIFATSERGRQEFSEAHENLRSAVSLARMMQEPLAEYTNMWTSMESFLHETFKYYCSTMCPHVFAPPRTLLPPPPPPRGSSGEFGHEMLSLRLHPLQGEVTKGQLLRALEQRLIDAVNEVGVDINMACEKEHMRGMLQFVAGLGPRKAAALRTGISQSLGGVINSRRQLLDRKLLGPSTYTNAASFLRIRKRGRLEERDDINPFDDTRIHTECYIKHHWARQICANALDVDPEDYQQCVAACYIEHHWARQICANALDVDPEDYQQCVASIMDDSREVLRATLDRDPDWRPENPESELKDKLEELDLVEFAGELERQGLGKRRMQLEAVKDEIRFPYRERRRPFQRASDDDVFEWITGEDDATLRPGMVVTCSVSGHTRGGVRATVEGLSRALLGFIPMDKLQDDPLPPDADLALMFPRNSIRSAVIADIRKPRFEVQLSLRRSDTQQNPAAWGTQWRRPMSLPPIDREFDHDKCQREWAERLAETQALLAQVRLQDVAQRGGTGGAPPKGSRIFQRSIVHPNFRNVTFQEAEAKLKAGAEVGDVIIRPSSKSRDMLTITWMWQPGEFKHIEEEYESLDEIMARYIAPLNEEYESLDKIMARYIAPLNLGVAEMLAHRINPLTLIMNKTECSHFVAFHMCAGGPITGGEEYESLDEIMARYIAPLNDGVAEMLAHPKYKDLPRKEVEDLVMEMKRSAPSSIPYLFARHGSPGYFVLFYIPGKSVRSELIEVTDKGFKIRTKELRTVPELVNWFKKNFNNLPPMPRSQQCSKHYYKGPANDSALATADDRAFMLRPRMQLETRTAILSTLNTVELVCQEYGFLKLRQAGVHSLDRGDALCAQCSTSLSSLLRVSQHPHERPVVSLVQVTIYVKHNALRPPVVWRTTAHSA</sequence>
<dbReference type="Gene3D" id="1.10.10.2740">
    <property type="entry name" value="Spt6, Death-like domain"/>
    <property type="match status" value="1"/>
</dbReference>
<dbReference type="GO" id="GO:0031491">
    <property type="term" value="F:nucleosome binding"/>
    <property type="evidence" value="ECO:0007669"/>
    <property type="project" value="TreeGrafter"/>
</dbReference>
<dbReference type="PROSITE" id="PS50126">
    <property type="entry name" value="S1"/>
    <property type="match status" value="1"/>
</dbReference>
<evidence type="ECO:0000256" key="1">
    <source>
        <dbReference type="ARBA" id="ARBA00009253"/>
    </source>
</evidence>
<comment type="similarity">
    <text evidence="1">Belongs to the SPT6 family.</text>
</comment>
<feature type="region of interest" description="Disordered" evidence="2">
    <location>
        <begin position="157"/>
        <end position="189"/>
    </location>
</feature>
<dbReference type="InterPro" id="IPR042066">
    <property type="entry name" value="Spt6_death-like"/>
</dbReference>
<reference evidence="4" key="1">
    <citation type="submission" date="2021-02" db="EMBL/GenBank/DDBJ databases">
        <title>First Annotated Genome of the Yellow-green Alga Tribonema minus.</title>
        <authorList>
            <person name="Mahan K.M."/>
        </authorList>
    </citation>
    <scope>NUCLEOTIDE SEQUENCE</scope>
    <source>
        <strain evidence="4">UTEX B ZZ1240</strain>
    </source>
</reference>
<keyword evidence="5" id="KW-1185">Reference proteome</keyword>
<evidence type="ECO:0000259" key="3">
    <source>
        <dbReference type="PROSITE" id="PS50126"/>
    </source>
</evidence>
<protein>
    <recommendedName>
        <fullName evidence="3">S1 motif domain-containing protein</fullName>
    </recommendedName>
</protein>
<dbReference type="InterPro" id="IPR036860">
    <property type="entry name" value="SH2_dom_sf"/>
</dbReference>
<dbReference type="EMBL" id="JAFCMP010000555">
    <property type="protein sequence ID" value="KAG5175016.1"/>
    <property type="molecule type" value="Genomic_DNA"/>
</dbReference>
<name>A0A836C842_9STRA</name>